<dbReference type="EMBL" id="JAVMIP010000014">
    <property type="protein sequence ID" value="MDS3861588.1"/>
    <property type="molecule type" value="Genomic_DNA"/>
</dbReference>
<reference evidence="2" key="1">
    <citation type="submission" date="2023-07" db="EMBL/GenBank/DDBJ databases">
        <authorList>
            <person name="Luz R."/>
            <person name="Cordeiro R."/>
            <person name="Fonseca A."/>
            <person name="Goncalves V."/>
        </authorList>
    </citation>
    <scope>NUCLEOTIDE SEQUENCE [LARGE SCALE GENOMIC DNA]</scope>
    <source>
        <strain evidence="2">BACA0444</strain>
    </source>
</reference>
<keyword evidence="2" id="KW-1185">Reference proteome</keyword>
<evidence type="ECO:0000313" key="2">
    <source>
        <dbReference type="Proteomes" id="UP001268256"/>
    </source>
</evidence>
<dbReference type="AlphaFoldDB" id="A0AAE4FSN0"/>
<sequence>MIQSLGKLANPAPWIWGLSFLGASTAILGLVSPTLAQTSVVFGQTGQVVTIPNTFVQPTFVVPPISAYPPLLPFPVQNNQPMIYQANPYNQPVLIYPRSGSTFYGGHNQPIIYQASPHNQPVLIYPPRN</sequence>
<protein>
    <submittedName>
        <fullName evidence="1">Uncharacterized protein</fullName>
    </submittedName>
</protein>
<gene>
    <name evidence="1" type="ORF">RIF25_12305</name>
</gene>
<organism evidence="1 2">
    <name type="scientific">Pseudocalidococcus azoricus BACA0444</name>
    <dbReference type="NCBI Taxonomy" id="2918990"/>
    <lineage>
        <taxon>Bacteria</taxon>
        <taxon>Bacillati</taxon>
        <taxon>Cyanobacteriota</taxon>
        <taxon>Cyanophyceae</taxon>
        <taxon>Acaryochloridales</taxon>
        <taxon>Thermosynechococcaceae</taxon>
        <taxon>Pseudocalidococcus</taxon>
        <taxon>Pseudocalidococcus azoricus</taxon>
    </lineage>
</organism>
<dbReference type="RefSeq" id="WP_322878826.1">
    <property type="nucleotide sequence ID" value="NZ_JAVMIP010000014.1"/>
</dbReference>
<name>A0AAE4FSN0_9CYAN</name>
<dbReference type="Proteomes" id="UP001268256">
    <property type="component" value="Unassembled WGS sequence"/>
</dbReference>
<proteinExistence type="predicted"/>
<accession>A0AAE4FSN0</accession>
<evidence type="ECO:0000313" key="1">
    <source>
        <dbReference type="EMBL" id="MDS3861588.1"/>
    </source>
</evidence>
<comment type="caution">
    <text evidence="1">The sequence shown here is derived from an EMBL/GenBank/DDBJ whole genome shotgun (WGS) entry which is preliminary data.</text>
</comment>